<feature type="transmembrane region" description="Helical" evidence="1">
    <location>
        <begin position="93"/>
        <end position="113"/>
    </location>
</feature>
<dbReference type="AlphaFoldDB" id="G0MGG7"/>
<keyword evidence="1" id="KW-0472">Membrane</keyword>
<keyword evidence="1" id="KW-1133">Transmembrane helix</keyword>
<evidence type="ECO:0000313" key="2">
    <source>
        <dbReference type="EMBL" id="EGT56696.1"/>
    </source>
</evidence>
<keyword evidence="1" id="KW-0812">Transmembrane</keyword>
<dbReference type="EMBL" id="GL379793">
    <property type="protein sequence ID" value="EGT56696.1"/>
    <property type="molecule type" value="Genomic_DNA"/>
</dbReference>
<organism evidence="3">
    <name type="scientific">Caenorhabditis brenneri</name>
    <name type="common">Nematode worm</name>
    <dbReference type="NCBI Taxonomy" id="135651"/>
    <lineage>
        <taxon>Eukaryota</taxon>
        <taxon>Metazoa</taxon>
        <taxon>Ecdysozoa</taxon>
        <taxon>Nematoda</taxon>
        <taxon>Chromadorea</taxon>
        <taxon>Rhabditida</taxon>
        <taxon>Rhabditina</taxon>
        <taxon>Rhabditomorpha</taxon>
        <taxon>Rhabditoidea</taxon>
        <taxon>Rhabditidae</taxon>
        <taxon>Peloderinae</taxon>
        <taxon>Caenorhabditis</taxon>
    </lineage>
</organism>
<dbReference type="OMA" id="VYTHNIA"/>
<name>G0MGG7_CAEBE</name>
<protein>
    <submittedName>
        <fullName evidence="2">Uncharacterized protein</fullName>
    </submittedName>
</protein>
<gene>
    <name evidence="2" type="ORF">CAEBREN_09513</name>
</gene>
<sequence length="304" mass="34895">MLWVAYTRYTPNFASCFHVGVFSHILATYSMFYYPQKMKTEKGSYECMIQENLYIFWLFSMLTLCAAFGIKTYHRIHDGRHIWKSRDEKLKDLKIGTIGFLACSIVQLVPGYMENGSCAGYIVLALAHLASSVFLGFFIMQQSYLCKFPEGSRITLQLKTFSLMILTEAILQIFHQISTSQFLYLNVVACFLIDARFLFAHSSNVYFLEEFLGERVVCKDALNGNEYRGHFVSLDGDNYSHMHLKLKHVEKIIEGKFVEQSEDVTVQELSSLVLVKDQPSTLTSYVEKKCDGEFVKHTEDALLA</sequence>
<keyword evidence="3" id="KW-1185">Reference proteome</keyword>
<accession>G0MGG7</accession>
<feature type="transmembrane region" description="Helical" evidence="1">
    <location>
        <begin position="12"/>
        <end position="34"/>
    </location>
</feature>
<evidence type="ECO:0000313" key="3">
    <source>
        <dbReference type="Proteomes" id="UP000008068"/>
    </source>
</evidence>
<dbReference type="HOGENOM" id="CLU_1001947_0_0_1"/>
<feature type="transmembrane region" description="Helical" evidence="1">
    <location>
        <begin position="119"/>
        <end position="139"/>
    </location>
</feature>
<evidence type="ECO:0000256" key="1">
    <source>
        <dbReference type="SAM" id="Phobius"/>
    </source>
</evidence>
<dbReference type="InParanoid" id="G0MGG7"/>
<feature type="transmembrane region" description="Helical" evidence="1">
    <location>
        <begin position="54"/>
        <end position="73"/>
    </location>
</feature>
<reference evidence="3" key="1">
    <citation type="submission" date="2011-07" db="EMBL/GenBank/DDBJ databases">
        <authorList>
            <consortium name="Caenorhabditis brenneri Sequencing and Analysis Consortium"/>
            <person name="Wilson R.K."/>
        </authorList>
    </citation>
    <scope>NUCLEOTIDE SEQUENCE [LARGE SCALE GENOMIC DNA]</scope>
    <source>
        <strain evidence="3">PB2801</strain>
    </source>
</reference>
<dbReference type="Proteomes" id="UP000008068">
    <property type="component" value="Unassembled WGS sequence"/>
</dbReference>
<proteinExistence type="predicted"/>